<evidence type="ECO:0000313" key="6">
    <source>
        <dbReference type="EnsemblMetazoa" id="ASIC015146-PA"/>
    </source>
</evidence>
<evidence type="ECO:0000313" key="5">
    <source>
        <dbReference type="EMBL" id="KFB47099.1"/>
    </source>
</evidence>
<evidence type="ECO:0000313" key="7">
    <source>
        <dbReference type="Proteomes" id="UP000030765"/>
    </source>
</evidence>
<accession>A0A084WA55</accession>
<reference evidence="5 7" key="1">
    <citation type="journal article" date="2014" name="BMC Genomics">
        <title>Genome sequence of Anopheles sinensis provides insight into genetics basis of mosquito competence for malaria parasites.</title>
        <authorList>
            <person name="Zhou D."/>
            <person name="Zhang D."/>
            <person name="Ding G."/>
            <person name="Shi L."/>
            <person name="Hou Q."/>
            <person name="Ye Y."/>
            <person name="Xu Y."/>
            <person name="Zhou H."/>
            <person name="Xiong C."/>
            <person name="Li S."/>
            <person name="Yu J."/>
            <person name="Hong S."/>
            <person name="Yu X."/>
            <person name="Zou P."/>
            <person name="Chen C."/>
            <person name="Chang X."/>
            <person name="Wang W."/>
            <person name="Lv Y."/>
            <person name="Sun Y."/>
            <person name="Ma L."/>
            <person name="Shen B."/>
            <person name="Zhu C."/>
        </authorList>
    </citation>
    <scope>NUCLEOTIDE SEQUENCE [LARGE SCALE GENOMIC DNA]</scope>
</reference>
<dbReference type="InterPro" id="IPR009003">
    <property type="entry name" value="Peptidase_S1_PA"/>
</dbReference>
<evidence type="ECO:0000259" key="4">
    <source>
        <dbReference type="PROSITE" id="PS50240"/>
    </source>
</evidence>
<dbReference type="OMA" id="DWNTIRA"/>
<organism evidence="5">
    <name type="scientific">Anopheles sinensis</name>
    <name type="common">Mosquito</name>
    <dbReference type="NCBI Taxonomy" id="74873"/>
    <lineage>
        <taxon>Eukaryota</taxon>
        <taxon>Metazoa</taxon>
        <taxon>Ecdysozoa</taxon>
        <taxon>Arthropoda</taxon>
        <taxon>Hexapoda</taxon>
        <taxon>Insecta</taxon>
        <taxon>Pterygota</taxon>
        <taxon>Neoptera</taxon>
        <taxon>Endopterygota</taxon>
        <taxon>Diptera</taxon>
        <taxon>Nematocera</taxon>
        <taxon>Culicoidea</taxon>
        <taxon>Culicidae</taxon>
        <taxon>Anophelinae</taxon>
        <taxon>Anopheles</taxon>
    </lineage>
</organism>
<feature type="signal peptide" evidence="3">
    <location>
        <begin position="1"/>
        <end position="19"/>
    </location>
</feature>
<gene>
    <name evidence="5" type="ORF">ZHAS_00015146</name>
</gene>
<dbReference type="InterPro" id="IPR001314">
    <property type="entry name" value="Peptidase_S1A"/>
</dbReference>
<dbReference type="GO" id="GO:0006508">
    <property type="term" value="P:proteolysis"/>
    <property type="evidence" value="ECO:0007669"/>
    <property type="project" value="InterPro"/>
</dbReference>
<dbReference type="SMART" id="SM00020">
    <property type="entry name" value="Tryp_SPc"/>
    <property type="match status" value="1"/>
</dbReference>
<dbReference type="Pfam" id="PF00089">
    <property type="entry name" value="Trypsin"/>
    <property type="match status" value="1"/>
</dbReference>
<feature type="domain" description="Peptidase S1" evidence="4">
    <location>
        <begin position="60"/>
        <end position="293"/>
    </location>
</feature>
<dbReference type="STRING" id="74873.A0A084WA55"/>
<dbReference type="PANTHER" id="PTHR24258">
    <property type="entry name" value="SERINE PROTEASE-RELATED"/>
    <property type="match status" value="1"/>
</dbReference>
<dbReference type="VEuPathDB" id="VectorBase:ASIC015146"/>
<dbReference type="PRINTS" id="PR00722">
    <property type="entry name" value="CHYMOTRYPSIN"/>
</dbReference>
<dbReference type="InterPro" id="IPR001254">
    <property type="entry name" value="Trypsin_dom"/>
</dbReference>
<keyword evidence="7" id="KW-1185">Reference proteome</keyword>
<comment type="similarity">
    <text evidence="2">Belongs to the peptidase S1 family. CLIP subfamily.</text>
</comment>
<dbReference type="VEuPathDB" id="VectorBase:ASIS013047"/>
<dbReference type="GO" id="GO:0004252">
    <property type="term" value="F:serine-type endopeptidase activity"/>
    <property type="evidence" value="ECO:0007669"/>
    <property type="project" value="InterPro"/>
</dbReference>
<dbReference type="InterPro" id="IPR043504">
    <property type="entry name" value="Peptidase_S1_PA_chymotrypsin"/>
</dbReference>
<evidence type="ECO:0000256" key="1">
    <source>
        <dbReference type="ARBA" id="ARBA00023157"/>
    </source>
</evidence>
<dbReference type="Gene3D" id="2.40.10.10">
    <property type="entry name" value="Trypsin-like serine proteases"/>
    <property type="match status" value="1"/>
</dbReference>
<dbReference type="EnsemblMetazoa" id="ASIC015146-RA">
    <property type="protein sequence ID" value="ASIC015146-PA"/>
    <property type="gene ID" value="ASIC015146"/>
</dbReference>
<dbReference type="AlphaFoldDB" id="A0A084WA55"/>
<evidence type="ECO:0000256" key="3">
    <source>
        <dbReference type="SAM" id="SignalP"/>
    </source>
</evidence>
<dbReference type="SUPFAM" id="SSF50494">
    <property type="entry name" value="Trypsin-like serine proteases"/>
    <property type="match status" value="1"/>
</dbReference>
<dbReference type="FunFam" id="2.40.10.10:FF:000068">
    <property type="entry name" value="transmembrane protease serine 2"/>
    <property type="match status" value="1"/>
</dbReference>
<dbReference type="EMBL" id="KE525327">
    <property type="protein sequence ID" value="KFB47099.1"/>
    <property type="molecule type" value="Genomic_DNA"/>
</dbReference>
<dbReference type="PANTHER" id="PTHR24258:SF136">
    <property type="entry name" value="GH06673P-RELATED"/>
    <property type="match status" value="1"/>
</dbReference>
<dbReference type="EMBL" id="ATLV01022047">
    <property type="status" value="NOT_ANNOTATED_CDS"/>
    <property type="molecule type" value="Genomic_DNA"/>
</dbReference>
<sequence length="297" mass="32226">MKLFVVLALTAYVLGVAYSSPVDPRTIDWTLVRTLHQTDAIRAKQGLPPLSDDEVRSSRIADGQIASPTQFPWAAGVLISGSSSHSFCSGVLISRRHVLTAAVCISGSPTLTVLLGASDMTRIEEFIPVSNILSHPNYSSFFNRDDIAILTLSREAPIRDTIRPVDLPRWSDAGNNFNNWAATTAGWGNSGRRENEPIPIPNLQFAVDSVNSNFVCGLSHTFIRDTHICTSTDNGGPCNGDEGGPVTVTESGRTFLIGIHSFHFSGLFGCDRGRSAVHTRITEYLGWIQQNSDAVIQ</sequence>
<protein>
    <submittedName>
        <fullName evidence="5">AGAP005706-PA-like protein</fullName>
    </submittedName>
</protein>
<dbReference type="OrthoDB" id="5565075at2759"/>
<keyword evidence="1" id="KW-1015">Disulfide bond</keyword>
<keyword evidence="3" id="KW-0732">Signal</keyword>
<reference evidence="6" key="2">
    <citation type="submission" date="2020-05" db="UniProtKB">
        <authorList>
            <consortium name="EnsemblMetazoa"/>
        </authorList>
    </citation>
    <scope>IDENTIFICATION</scope>
</reference>
<dbReference type="PROSITE" id="PS50240">
    <property type="entry name" value="TRYPSIN_DOM"/>
    <property type="match status" value="1"/>
</dbReference>
<name>A0A084WA55_ANOSI</name>
<dbReference type="CDD" id="cd00190">
    <property type="entry name" value="Tryp_SPc"/>
    <property type="match status" value="1"/>
</dbReference>
<evidence type="ECO:0000256" key="2">
    <source>
        <dbReference type="ARBA" id="ARBA00024195"/>
    </source>
</evidence>
<feature type="chain" id="PRO_5001784442" evidence="3">
    <location>
        <begin position="20"/>
        <end position="297"/>
    </location>
</feature>
<dbReference type="Proteomes" id="UP000030765">
    <property type="component" value="Unassembled WGS sequence"/>
</dbReference>
<proteinExistence type="inferred from homology"/>